<dbReference type="EMBL" id="FNIM01000012">
    <property type="protein sequence ID" value="SDN73270.1"/>
    <property type="molecule type" value="Genomic_DNA"/>
</dbReference>
<name>A0A1H0DSY5_9ACTO</name>
<accession>A0A1H0DSY5</accession>
<organism evidence="2 3">
    <name type="scientific">Actinomyces ruminicola</name>
    <dbReference type="NCBI Taxonomy" id="332524"/>
    <lineage>
        <taxon>Bacteria</taxon>
        <taxon>Bacillati</taxon>
        <taxon>Actinomycetota</taxon>
        <taxon>Actinomycetes</taxon>
        <taxon>Actinomycetales</taxon>
        <taxon>Actinomycetaceae</taxon>
        <taxon>Actinomyces</taxon>
    </lineage>
</organism>
<evidence type="ECO:0000313" key="3">
    <source>
        <dbReference type="Proteomes" id="UP000198541"/>
    </source>
</evidence>
<dbReference type="Proteomes" id="UP000198541">
    <property type="component" value="Unassembled WGS sequence"/>
</dbReference>
<evidence type="ECO:0000313" key="2">
    <source>
        <dbReference type="EMBL" id="SDN73270.1"/>
    </source>
</evidence>
<reference evidence="3" key="1">
    <citation type="submission" date="2016-10" db="EMBL/GenBank/DDBJ databases">
        <authorList>
            <person name="Varghese N."/>
            <person name="Submissions S."/>
        </authorList>
    </citation>
    <scope>NUCLEOTIDE SEQUENCE [LARGE SCALE GENOMIC DNA]</scope>
    <source>
        <strain evidence="3">DSM 27982</strain>
    </source>
</reference>
<keyword evidence="3" id="KW-1185">Reference proteome</keyword>
<feature type="compositionally biased region" description="Basic and acidic residues" evidence="1">
    <location>
        <begin position="43"/>
        <end position="54"/>
    </location>
</feature>
<feature type="region of interest" description="Disordered" evidence="1">
    <location>
        <begin position="20"/>
        <end position="69"/>
    </location>
</feature>
<sequence>MDTFGAGTAARSRVQIAVVRRHRAQHDPGRADQQQPGRRGLARLREQPGIDDPLRQVQTGTELGDSQAD</sequence>
<gene>
    <name evidence="2" type="ORF">SAMN05216355_1122</name>
</gene>
<dbReference type="RefSeq" id="WP_092536978.1">
    <property type="nucleotide sequence ID" value="NZ_FNIM01000012.1"/>
</dbReference>
<proteinExistence type="predicted"/>
<evidence type="ECO:0000256" key="1">
    <source>
        <dbReference type="SAM" id="MobiDB-lite"/>
    </source>
</evidence>
<protein>
    <submittedName>
        <fullName evidence="2">Uncharacterized protein</fullName>
    </submittedName>
</protein>
<dbReference type="AlphaFoldDB" id="A0A1H0DSY5"/>